<dbReference type="AlphaFoldDB" id="A0AAJ0BUP6"/>
<dbReference type="RefSeq" id="XP_060280863.1">
    <property type="nucleotide sequence ID" value="XM_060422528.1"/>
</dbReference>
<keyword evidence="3" id="KW-1185">Reference proteome</keyword>
<feature type="compositionally biased region" description="Basic and acidic residues" evidence="1">
    <location>
        <begin position="125"/>
        <end position="145"/>
    </location>
</feature>
<protein>
    <submittedName>
        <fullName evidence="2">Uncharacterized protein</fullName>
    </submittedName>
</protein>
<dbReference type="EMBL" id="MU839019">
    <property type="protein sequence ID" value="KAK1764650.1"/>
    <property type="molecule type" value="Genomic_DNA"/>
</dbReference>
<gene>
    <name evidence="2" type="ORF">QBC33DRAFT_192097</name>
</gene>
<feature type="region of interest" description="Disordered" evidence="1">
    <location>
        <begin position="113"/>
        <end position="145"/>
    </location>
</feature>
<comment type="caution">
    <text evidence="2">The sequence shown here is derived from an EMBL/GenBank/DDBJ whole genome shotgun (WGS) entry which is preliminary data.</text>
</comment>
<dbReference type="GeneID" id="85305715"/>
<evidence type="ECO:0000256" key="1">
    <source>
        <dbReference type="SAM" id="MobiDB-lite"/>
    </source>
</evidence>
<name>A0AAJ0BUP6_9PEZI</name>
<accession>A0AAJ0BUP6</accession>
<sequence>MYGYGCTIGLVGRQLAFIGNSSFRPRPSGKRSQYISCLHETCQTKSRLSLTAPDLSSSPLPDLSPVPIFHLCRRLFSNTSCLFSRQHATNPPPLLLARPAEFLTPLSPPPSNYPHYASLETTDTASDKGRDTARKDSETISRNRRPEKELAAAELAVVLARLWICEFVWLFRDSLVTSTPRSTFPPLPLQHTFSTSTAQALGLGPQAQTQASGSG</sequence>
<dbReference type="Proteomes" id="UP001244011">
    <property type="component" value="Unassembled WGS sequence"/>
</dbReference>
<organism evidence="2 3">
    <name type="scientific">Phialemonium atrogriseum</name>
    <dbReference type="NCBI Taxonomy" id="1093897"/>
    <lineage>
        <taxon>Eukaryota</taxon>
        <taxon>Fungi</taxon>
        <taxon>Dikarya</taxon>
        <taxon>Ascomycota</taxon>
        <taxon>Pezizomycotina</taxon>
        <taxon>Sordariomycetes</taxon>
        <taxon>Sordariomycetidae</taxon>
        <taxon>Cephalothecales</taxon>
        <taxon>Cephalothecaceae</taxon>
        <taxon>Phialemonium</taxon>
    </lineage>
</organism>
<evidence type="ECO:0000313" key="3">
    <source>
        <dbReference type="Proteomes" id="UP001244011"/>
    </source>
</evidence>
<proteinExistence type="predicted"/>
<evidence type="ECO:0000313" key="2">
    <source>
        <dbReference type="EMBL" id="KAK1764650.1"/>
    </source>
</evidence>
<reference evidence="2" key="1">
    <citation type="submission" date="2023-06" db="EMBL/GenBank/DDBJ databases">
        <title>Genome-scale phylogeny and comparative genomics of the fungal order Sordariales.</title>
        <authorList>
            <consortium name="Lawrence Berkeley National Laboratory"/>
            <person name="Hensen N."/>
            <person name="Bonometti L."/>
            <person name="Westerberg I."/>
            <person name="Brannstrom I.O."/>
            <person name="Guillou S."/>
            <person name="Cros-Aarteil S."/>
            <person name="Calhoun S."/>
            <person name="Haridas S."/>
            <person name="Kuo A."/>
            <person name="Mondo S."/>
            <person name="Pangilinan J."/>
            <person name="Riley R."/>
            <person name="Labutti K."/>
            <person name="Andreopoulos B."/>
            <person name="Lipzen A."/>
            <person name="Chen C."/>
            <person name="Yanf M."/>
            <person name="Daum C."/>
            <person name="Ng V."/>
            <person name="Clum A."/>
            <person name="Steindorff A."/>
            <person name="Ohm R."/>
            <person name="Martin F."/>
            <person name="Silar P."/>
            <person name="Natvig D."/>
            <person name="Lalanne C."/>
            <person name="Gautier V."/>
            <person name="Ament-Velasquez S.L."/>
            <person name="Kruys A."/>
            <person name="Hutchinson M.I."/>
            <person name="Powell A.J."/>
            <person name="Barry K."/>
            <person name="Miller A.N."/>
            <person name="Grigoriev I.V."/>
            <person name="Debuchy R."/>
            <person name="Gladieux P."/>
            <person name="Thoren M.H."/>
            <person name="Johannesson H."/>
        </authorList>
    </citation>
    <scope>NUCLEOTIDE SEQUENCE</scope>
    <source>
        <strain evidence="2">8032-3</strain>
    </source>
</reference>